<accession>A0A0P1BDF1</accession>
<dbReference type="EMBL" id="CCYA01000233">
    <property type="protein sequence ID" value="CEH13852.1"/>
    <property type="molecule type" value="Genomic_DNA"/>
</dbReference>
<dbReference type="Gene3D" id="4.10.860.120">
    <property type="entry name" value="RNA polymerase II, clamp domain"/>
    <property type="match status" value="1"/>
</dbReference>
<feature type="domain" description="RNA polymerase N-terminal" evidence="16">
    <location>
        <begin position="404"/>
        <end position="767"/>
    </location>
</feature>
<dbReference type="InterPro" id="IPR007080">
    <property type="entry name" value="RNA_pol_Rpb1_1"/>
</dbReference>
<evidence type="ECO:0000313" key="17">
    <source>
        <dbReference type="EMBL" id="CEH13852.1"/>
    </source>
</evidence>
<evidence type="ECO:0000313" key="18">
    <source>
        <dbReference type="Proteomes" id="UP000054845"/>
    </source>
</evidence>
<comment type="subcellular location">
    <subcellularLocation>
        <location evidence="1">Nucleus</location>
    </subcellularLocation>
</comment>
<dbReference type="InterPro" id="IPR000722">
    <property type="entry name" value="RNA_pol_asu"/>
</dbReference>
<dbReference type="SUPFAM" id="SSF64484">
    <property type="entry name" value="beta and beta-prime subunits of DNA dependent RNA-polymerase"/>
    <property type="match status" value="1"/>
</dbReference>
<evidence type="ECO:0000256" key="2">
    <source>
        <dbReference type="ARBA" id="ARBA00006460"/>
    </source>
</evidence>
<dbReference type="InterPro" id="IPR007081">
    <property type="entry name" value="RNA_pol_Rpb1_5"/>
</dbReference>
<dbReference type="PANTHER" id="PTHR19376:SF11">
    <property type="entry name" value="DNA-DIRECTED RNA POLYMERASE I SUBUNIT RPA1"/>
    <property type="match status" value="1"/>
</dbReference>
<keyword evidence="9" id="KW-0460">Magnesium</keyword>
<dbReference type="InterPro" id="IPR044893">
    <property type="entry name" value="RNA_pol_Rpb1_clamp_domain"/>
</dbReference>
<evidence type="ECO:0000256" key="3">
    <source>
        <dbReference type="ARBA" id="ARBA00011251"/>
    </source>
</evidence>
<dbReference type="GO" id="GO:0006351">
    <property type="term" value="P:DNA-templated transcription"/>
    <property type="evidence" value="ECO:0007669"/>
    <property type="project" value="InterPro"/>
</dbReference>
<proteinExistence type="inferred from homology"/>
<dbReference type="SMART" id="SM00663">
    <property type="entry name" value="RPOLA_N"/>
    <property type="match status" value="1"/>
</dbReference>
<dbReference type="GO" id="GO:0003899">
    <property type="term" value="F:DNA-directed RNA polymerase activity"/>
    <property type="evidence" value="ECO:0007669"/>
    <property type="project" value="UniProtKB-EC"/>
</dbReference>
<evidence type="ECO:0000256" key="9">
    <source>
        <dbReference type="ARBA" id="ARBA00022842"/>
    </source>
</evidence>
<dbReference type="Pfam" id="PF04983">
    <property type="entry name" value="RNA_pol_Rpb1_3"/>
    <property type="match status" value="1"/>
</dbReference>
<keyword evidence="10 14" id="KW-0804">Transcription</keyword>
<dbReference type="Pfam" id="PF05000">
    <property type="entry name" value="RNA_pol_Rpb1_4"/>
    <property type="match status" value="1"/>
</dbReference>
<feature type="compositionally biased region" description="Acidic residues" evidence="15">
    <location>
        <begin position="1587"/>
        <end position="1596"/>
    </location>
</feature>
<dbReference type="Gene3D" id="1.10.150.390">
    <property type="match status" value="1"/>
</dbReference>
<dbReference type="Pfam" id="PF04998">
    <property type="entry name" value="RNA_pol_Rpb1_5"/>
    <property type="match status" value="1"/>
</dbReference>
<comment type="catalytic activity">
    <reaction evidence="12 14">
        <text>RNA(n) + a ribonucleoside 5'-triphosphate = RNA(n+1) + diphosphate</text>
        <dbReference type="Rhea" id="RHEA:21248"/>
        <dbReference type="Rhea" id="RHEA-COMP:14527"/>
        <dbReference type="Rhea" id="RHEA-COMP:17342"/>
        <dbReference type="ChEBI" id="CHEBI:33019"/>
        <dbReference type="ChEBI" id="CHEBI:61557"/>
        <dbReference type="ChEBI" id="CHEBI:140395"/>
        <dbReference type="EC" id="2.7.7.6"/>
    </reaction>
</comment>
<comment type="function">
    <text evidence="13">DNA-dependent RNA polymerase catalyzes the transcription of DNA into RNA using the four ribonucleoside triphosphates as substrates. Largest and catalytic core component of RNA polymerase I which synthesizes ribosomal RNA precursors. Forms the polymerase active center together with the second largest subunit. A single stranded DNA template strand of the promoter is positioned within the central active site cleft of Pol I. A bridging helix emanates from RPA1 and crosses the cleft near the catalytic site and is thought to promote translocation of Pol I by acting as a ratchet that moves the RNA-DNA hybrid through the active site by switching from straight to bent conformations at each step of nucleotide addition.</text>
</comment>
<protein>
    <recommendedName>
        <fullName evidence="14">DNA-directed RNA polymerase subunit</fullName>
        <ecNumber evidence="14">2.7.7.6</ecNumber>
    </recommendedName>
</protein>
<evidence type="ECO:0000256" key="1">
    <source>
        <dbReference type="ARBA" id="ARBA00004123"/>
    </source>
</evidence>
<dbReference type="InterPro" id="IPR045867">
    <property type="entry name" value="DNA-dir_RpoC_beta_prime"/>
</dbReference>
<dbReference type="Pfam" id="PF04997">
    <property type="entry name" value="RNA_pol_Rpb1_1"/>
    <property type="match status" value="1"/>
</dbReference>
<evidence type="ECO:0000259" key="16">
    <source>
        <dbReference type="SMART" id="SM00663"/>
    </source>
</evidence>
<dbReference type="Proteomes" id="UP000054845">
    <property type="component" value="Unassembled WGS sequence"/>
</dbReference>
<evidence type="ECO:0000256" key="15">
    <source>
        <dbReference type="SAM" id="MobiDB-lite"/>
    </source>
</evidence>
<keyword evidence="6 14" id="KW-0548">Nucleotidyltransferase</keyword>
<dbReference type="EC" id="2.7.7.6" evidence="14"/>
<name>A0A0P1BDF1_9BASI</name>
<dbReference type="GO" id="GO:0005736">
    <property type="term" value="C:RNA polymerase I complex"/>
    <property type="evidence" value="ECO:0007669"/>
    <property type="project" value="TreeGrafter"/>
</dbReference>
<comment type="similarity">
    <text evidence="2 14">Belongs to the RNA polymerase beta' chain family.</text>
</comment>
<evidence type="ECO:0000256" key="10">
    <source>
        <dbReference type="ARBA" id="ARBA00023163"/>
    </source>
</evidence>
<evidence type="ECO:0000256" key="14">
    <source>
        <dbReference type="RuleBase" id="RU004279"/>
    </source>
</evidence>
<dbReference type="OrthoDB" id="270392at2759"/>
<evidence type="ECO:0000256" key="8">
    <source>
        <dbReference type="ARBA" id="ARBA00022833"/>
    </source>
</evidence>
<keyword evidence="18" id="KW-1185">Reference proteome</keyword>
<dbReference type="Gene3D" id="3.30.1490.180">
    <property type="entry name" value="RNA polymerase ii"/>
    <property type="match status" value="1"/>
</dbReference>
<feature type="compositionally biased region" description="Basic and acidic residues" evidence="15">
    <location>
        <begin position="1599"/>
        <end position="1615"/>
    </location>
</feature>
<dbReference type="GO" id="GO:0046872">
    <property type="term" value="F:metal ion binding"/>
    <property type="evidence" value="ECO:0007669"/>
    <property type="project" value="UniProtKB-KW"/>
</dbReference>
<feature type="region of interest" description="Disordered" evidence="15">
    <location>
        <begin position="290"/>
        <end position="341"/>
    </location>
</feature>
<dbReference type="GO" id="GO:0003677">
    <property type="term" value="F:DNA binding"/>
    <property type="evidence" value="ECO:0007669"/>
    <property type="project" value="InterPro"/>
</dbReference>
<feature type="region of interest" description="Disordered" evidence="15">
    <location>
        <begin position="1465"/>
        <end position="1636"/>
    </location>
</feature>
<dbReference type="FunFam" id="1.10.150.390:FF:000005">
    <property type="entry name" value="DNA-directed RNA polymerase subunit"/>
    <property type="match status" value="1"/>
</dbReference>
<dbReference type="FunFam" id="2.40.40.20:FF:000019">
    <property type="entry name" value="DNA-directed RNA polymerase II subunit RPB1"/>
    <property type="match status" value="1"/>
</dbReference>
<dbReference type="Gene3D" id="3.30.70.2850">
    <property type="match status" value="1"/>
</dbReference>
<dbReference type="CDD" id="cd01435">
    <property type="entry name" value="RNAP_I_RPA1_N"/>
    <property type="match status" value="1"/>
</dbReference>
<keyword evidence="4 14" id="KW-0240">DNA-directed RNA polymerase</keyword>
<keyword evidence="8" id="KW-0862">Zinc</keyword>
<dbReference type="Gene3D" id="1.10.132.30">
    <property type="match status" value="1"/>
</dbReference>
<dbReference type="InterPro" id="IPR007066">
    <property type="entry name" value="RNA_pol_Rpb1_3"/>
</dbReference>
<feature type="region of interest" description="Disordered" evidence="15">
    <location>
        <begin position="634"/>
        <end position="660"/>
    </location>
</feature>
<comment type="subunit">
    <text evidence="3">Component of the RNA polymerase I (Pol I) complex consisting of at least 13 subunits.</text>
</comment>
<evidence type="ECO:0000256" key="6">
    <source>
        <dbReference type="ARBA" id="ARBA00022695"/>
    </source>
</evidence>
<evidence type="ECO:0000256" key="11">
    <source>
        <dbReference type="ARBA" id="ARBA00023242"/>
    </source>
</evidence>
<dbReference type="InterPro" id="IPR006592">
    <property type="entry name" value="RNA_pol_N"/>
</dbReference>
<feature type="compositionally biased region" description="Basic and acidic residues" evidence="15">
    <location>
        <begin position="323"/>
        <end position="334"/>
    </location>
</feature>
<feature type="compositionally biased region" description="Acidic residues" evidence="15">
    <location>
        <begin position="1516"/>
        <end position="1536"/>
    </location>
</feature>
<dbReference type="Gene3D" id="2.40.40.20">
    <property type="match status" value="1"/>
</dbReference>
<keyword evidence="7" id="KW-0479">Metal-binding</keyword>
<dbReference type="FunFam" id="3.30.1490.180:FF:000003">
    <property type="entry name" value="DNA-directed RNA polymerase subunit"/>
    <property type="match status" value="1"/>
</dbReference>
<evidence type="ECO:0000256" key="5">
    <source>
        <dbReference type="ARBA" id="ARBA00022679"/>
    </source>
</evidence>
<dbReference type="InterPro" id="IPR042102">
    <property type="entry name" value="RNA_pol_Rpb1_3_sf"/>
</dbReference>
<dbReference type="Gene3D" id="1.10.274.100">
    <property type="entry name" value="RNA polymerase Rpb1, domain 3"/>
    <property type="match status" value="1"/>
</dbReference>
<keyword evidence="11" id="KW-0539">Nucleus</keyword>
<dbReference type="STRING" id="401625.A0A0P1BDF1"/>
<evidence type="ECO:0000256" key="13">
    <source>
        <dbReference type="ARBA" id="ARBA00053996"/>
    </source>
</evidence>
<keyword evidence="5 14" id="KW-0808">Transferase</keyword>
<dbReference type="InterPro" id="IPR007083">
    <property type="entry name" value="RNA_pol_Rpb1_4"/>
</dbReference>
<dbReference type="PANTHER" id="PTHR19376">
    <property type="entry name" value="DNA-DIRECTED RNA POLYMERASE"/>
    <property type="match status" value="1"/>
</dbReference>
<dbReference type="InterPro" id="IPR015699">
    <property type="entry name" value="DNA-dir_RNA_pol1_lsu_N"/>
</dbReference>
<organism evidence="17 18">
    <name type="scientific">Ceraceosorus bombacis</name>
    <dbReference type="NCBI Taxonomy" id="401625"/>
    <lineage>
        <taxon>Eukaryota</taxon>
        <taxon>Fungi</taxon>
        <taxon>Dikarya</taxon>
        <taxon>Basidiomycota</taxon>
        <taxon>Ustilaginomycotina</taxon>
        <taxon>Exobasidiomycetes</taxon>
        <taxon>Ceraceosorales</taxon>
        <taxon>Ceraceosoraceae</taxon>
        <taxon>Ceraceosorus</taxon>
    </lineage>
</organism>
<evidence type="ECO:0000256" key="7">
    <source>
        <dbReference type="ARBA" id="ARBA00022723"/>
    </source>
</evidence>
<evidence type="ECO:0000256" key="12">
    <source>
        <dbReference type="ARBA" id="ARBA00048552"/>
    </source>
</evidence>
<sequence>MDVTRPITSSIGSTSFCFLTTQEIRALSEKAIVNPVLLDTTGLPTAGGLYDPALGPMERSAICQTCHQSSFKCPGHFGHIELPAPVFHPLFMSHMFNLLRGCCLFCHRFKINAFTRILFVARLQVLEYGLVALSDELAGETLQRQPSLVGSGDAGGSSADVADLHMEDGDGQIETRAGAGQPPETLEEFEQRIHLRVFTAIEQAIKEGRRRGKCNDGATYAARKLLTSSFMKEILLKKSCPRCKAFNPTLRKDSFIKIVERELSEREKAIHSASGIVRPDAVRRAAIRLAHRQGKGRPGANGRRSGNDDDAMNVDYRQGDSGAADRRKDLQDARKKSKLASDATRVMPPIECRANLQLLFFSEPQLCSLLFGRHGPFEGGAAPGTQIAGGGNRNAVFDNGASADVFFMDVVAVAPTRFRPASKMGDVVHENPQNALLSKILQTSFAVRDNSAALSQLYEKGPEELERGGDEVLRAKDAQRDWRTRANAASDALMGSVLQLQVDVNSFIDSSKNPAPLAQGRVHPPGVKQALEKKEGLFRKHMMGKRVNFAARSVISPDVNIETNEIGVPPVFAQKLTYPEPVTMHNVALMRQLVINGPDTYPGAVAVRAEDGTETLLGRLSVEQRTALASQLLTPQGSMSRSAKGTFGGLGTATRTPTSNKQVLRHLRDGDVLLLNRQPTLHKPSMMAHKARVLKGERTIRMHYANCNSYNADFDGDEMNMHFPQSQAARAECYFVANTDNQYLVPTSGKPLRGLIQDHVVAGVWMTCKDTLYTREEYHQLLYGALRPEDNYTGEGRISTLPPAIVRPSPRWTGKQIISTVMLNLKPPAAEGLSLTGKAKVGGKYWGKDHADEQTVIFEDGELLTGVLDKSAFGATAYGLVHAVYEIYGPSYAGKLLSILSRLFTKFLQHNAFSCRIDDLTLSERGDKKRRTLLDDGRDDGRSAALRSIGLDEEAKGRSKDDADLDFNMRVRLEEVLRDDNKLAALDAEMMSASNKLASAVIDACIPDGLDKIFPHNNMQMMTVSGAKGSPVNVSQISCLLGAQALEGRRVPVMVSGKTLPSFKPFDTSTRAGGFVAGRFLTGIRPQEYYFHCMAGREGLIDTAVKTSRSGYLQRCLIKHLEGIHVHYDNTVRNADGSVLQFHYGEDSLDVTKSKYLNEFDFTLRNFASFQQRYNPALLAGLMNEDDARSHMKQALRKPHKYPPALSVYAPSTHIGATSEKFAQELRAFIEKNASHLLEPLKAKKKKKHRQSEAGGDDEIDATAPFIVEKMRSLRKKTDPNYFTTMCLMLYHKGLVDPGEAVGLLAAQGVGEPSTQMTLNTFHFAGHGAANVTLGIPRLREIVMTASQHIKTPIMRLPVLDQITEADQKIWCKDVSKLVISQVVDQASVTERVTGKTAATDFQRRKTYTVRLDLFPPQECLEEYNVTTEEILRGLELTFVPLLENGIMSEMKRLRKEVLEQAKQIGEGHKFTEGPARGEGVDEPDEPGSSTTVGTRSAGKHSNKAESAKSARSDAEGNDSESESDAGSEAGGDGDADDAKRASRSKANATYDDGDSDDEANSRAHSPDDDGSSDSDGSQSAAMYSALEDEDPEEAFEAAYRKSKEKQAEEAREASPSENKSMPKAPELSEADPLVGDGEGVEDLVLALESRLQEGSRYLTEFKFDYMGARWAEFELSLPTRSQKLLLINIVEKACKTSVIHEISNIQRALIPIAQPGQEPAMTAEGINFPGIWTSGFGIVALDRIYTNDIGALLHTYGVEAARAAIVGEMAGIFNTYGIDVSMRHLYLIADYQTAAGGFRPFSRGGLADSCSPLLKASFEMTMAFLGAAALHGETDAMDGPSANIVVGRPVHTGTGAAHVHHAIPGSCTISSVA</sequence>
<evidence type="ECO:0000256" key="4">
    <source>
        <dbReference type="ARBA" id="ARBA00022478"/>
    </source>
</evidence>
<feature type="compositionally biased region" description="Basic and acidic residues" evidence="15">
    <location>
        <begin position="1503"/>
        <end position="1515"/>
    </location>
</feature>
<feature type="compositionally biased region" description="Polar residues" evidence="15">
    <location>
        <begin position="634"/>
        <end position="643"/>
    </location>
</feature>
<dbReference type="Pfam" id="PF00623">
    <property type="entry name" value="RNA_pol_Rpb1_2"/>
    <property type="match status" value="1"/>
</dbReference>
<reference evidence="18" key="1">
    <citation type="submission" date="2014-09" db="EMBL/GenBank/DDBJ databases">
        <authorList>
            <person name="Sharma Rahul"/>
            <person name="Thines Marco"/>
        </authorList>
    </citation>
    <scope>NUCLEOTIDE SEQUENCE [LARGE SCALE GENOMIC DNA]</scope>
</reference>
<dbReference type="Gene3D" id="6.10.250.2940">
    <property type="match status" value="1"/>
</dbReference>
<dbReference type="InterPro" id="IPR038120">
    <property type="entry name" value="Rpb1_funnel_sf"/>
</dbReference>
<dbReference type="Gene3D" id="1.10.357.120">
    <property type="match status" value="1"/>
</dbReference>
<dbReference type="FunFam" id="1.10.274.100:FF:000006">
    <property type="entry name" value="DNA-directed RNA polymerase subunit"/>
    <property type="match status" value="1"/>
</dbReference>